<name>A0A2A6CXB7_PRIPA</name>
<evidence type="ECO:0000313" key="3">
    <source>
        <dbReference type="Proteomes" id="UP000005239"/>
    </source>
</evidence>
<feature type="region of interest" description="Disordered" evidence="1">
    <location>
        <begin position="369"/>
        <end position="400"/>
    </location>
</feature>
<protein>
    <submittedName>
        <fullName evidence="2">Uncharacterized protein</fullName>
    </submittedName>
</protein>
<feature type="compositionally biased region" description="Low complexity" evidence="1">
    <location>
        <begin position="386"/>
        <end position="400"/>
    </location>
</feature>
<evidence type="ECO:0000256" key="1">
    <source>
        <dbReference type="SAM" id="MobiDB-lite"/>
    </source>
</evidence>
<gene>
    <name evidence="2" type="primary">WBGene00104312</name>
</gene>
<dbReference type="Proteomes" id="UP000005239">
    <property type="component" value="Unassembled WGS sequence"/>
</dbReference>
<dbReference type="AlphaFoldDB" id="A0A2A6CXB7"/>
<proteinExistence type="predicted"/>
<feature type="compositionally biased region" description="Basic and acidic residues" evidence="1">
    <location>
        <begin position="307"/>
        <end position="321"/>
    </location>
</feature>
<accession>A0A2A6CXB7</accession>
<feature type="compositionally biased region" description="Polar residues" evidence="1">
    <location>
        <begin position="369"/>
        <end position="381"/>
    </location>
</feature>
<reference evidence="3" key="1">
    <citation type="journal article" date="2008" name="Nat. Genet.">
        <title>The Pristionchus pacificus genome provides a unique perspective on nematode lifestyle and parasitism.</title>
        <authorList>
            <person name="Dieterich C."/>
            <person name="Clifton S.W."/>
            <person name="Schuster L.N."/>
            <person name="Chinwalla A."/>
            <person name="Delehaunty K."/>
            <person name="Dinkelacker I."/>
            <person name="Fulton L."/>
            <person name="Fulton R."/>
            <person name="Godfrey J."/>
            <person name="Minx P."/>
            <person name="Mitreva M."/>
            <person name="Roeseler W."/>
            <person name="Tian H."/>
            <person name="Witte H."/>
            <person name="Yang S.P."/>
            <person name="Wilson R.K."/>
            <person name="Sommer R.J."/>
        </authorList>
    </citation>
    <scope>NUCLEOTIDE SEQUENCE [LARGE SCALE GENOMIC DNA]</scope>
    <source>
        <strain evidence="3">PS312</strain>
    </source>
</reference>
<accession>A0A8R1U9R5</accession>
<evidence type="ECO:0000313" key="2">
    <source>
        <dbReference type="EnsemblMetazoa" id="PPA14758.1"/>
    </source>
</evidence>
<dbReference type="PANTHER" id="PTHR36936:SF3">
    <property type="entry name" value="PROTEIN CBG26223"/>
    <property type="match status" value="1"/>
</dbReference>
<reference evidence="2" key="2">
    <citation type="submission" date="2022-06" db="UniProtKB">
        <authorList>
            <consortium name="EnsemblMetazoa"/>
        </authorList>
    </citation>
    <scope>IDENTIFICATION</scope>
    <source>
        <strain evidence="2">PS312</strain>
    </source>
</reference>
<dbReference type="EnsemblMetazoa" id="PPA14758.1">
    <property type="protein sequence ID" value="PPA14758.1"/>
    <property type="gene ID" value="WBGene00104312"/>
</dbReference>
<feature type="region of interest" description="Disordered" evidence="1">
    <location>
        <begin position="300"/>
        <end position="346"/>
    </location>
</feature>
<keyword evidence="3" id="KW-1185">Reference proteome</keyword>
<organism evidence="2 3">
    <name type="scientific">Pristionchus pacificus</name>
    <name type="common">Parasitic nematode worm</name>
    <dbReference type="NCBI Taxonomy" id="54126"/>
    <lineage>
        <taxon>Eukaryota</taxon>
        <taxon>Metazoa</taxon>
        <taxon>Ecdysozoa</taxon>
        <taxon>Nematoda</taxon>
        <taxon>Chromadorea</taxon>
        <taxon>Rhabditida</taxon>
        <taxon>Rhabditina</taxon>
        <taxon>Diplogasteromorpha</taxon>
        <taxon>Diplogasteroidea</taxon>
        <taxon>Neodiplogasteridae</taxon>
        <taxon>Pristionchus</taxon>
    </lineage>
</organism>
<sequence>MPWPNKPDKGKARVNDTRCDVALLPDFNTEQLAQQQLATMGDQERLRKKSALANRRRDWPITGYENEMKWLYVSLSKGHFDWCGFCECARPNSDLYWSLLPWPNKPGKAWNSGREKAERPMIFGEEVIEVKIDSLIEAIKAVDVNPGTPERLLAMGDDCAERPPGEIQIEWTRCDVPLLPDFDTEQQAQKRVAAMGEKERLQRKFSLTRDGKSRYWNSQYLSLSKLHFDWQGFSECARPESDLCWYLLPWPDTQGTTISCEETVKTDPLIHVIRVFEVKPSSAPTSHESTLSMRPTKVTVAPRIFGRRGERSEKKSARNKPDAPQQSDAPVWPRGMASTNIPKVRPRFIRQKSFEGATAGQSAIIKPKTLQQSEMPSSATVNDELAVASSRTSSSPPLTLPVIIPPGGDPFALLKSCEGARRKLAPGTVNQLFTQLRMRYNQFNTEQQMRLAKQMIDLFPEHKVTECTLCDITVTPSRVINHICHETHVNAMNGVVCADAFNFLLNAVRTFSFDDSLEERTIVKSETIQQSDMASSNLPMISPPPGVDPFALLKSCEGANRKSTSHFSVMGKRCAFCDTLPGNASDLIVHICSDTHIEAMNGAVCKDAFDFWWNTVVTNKDLYSKQSEVVEKVDDQPVEKKVLPDNKIPICSKSSTQSIAIAQIFPPTGVDPFALIKSCEGAKRKMVDNVKMQFKFLKARMRAGNVKLLEHATSTLFEKGHVCALCGPWLFSAPEMINHIATTMHIEKMNGLVCADAFDFWWNAVVVKQPEIPTCSKSSTRKVYRQSITYPQISPPPGVDPFALLKSCEGAERKMVDDIAIQFDLLNARMREGNINRLDQKTSKLFEKGQECAFCGTKMNGSVCADAFDFWWNSCGN</sequence>
<dbReference type="PANTHER" id="PTHR36936">
    <property type="entry name" value="PROTEIN CBG25168"/>
    <property type="match status" value="1"/>
</dbReference>